<dbReference type="InterPro" id="IPR036928">
    <property type="entry name" value="AS_sf"/>
</dbReference>
<name>A0A846HET0_9CYAN</name>
<dbReference type="AlphaFoldDB" id="A0A846HET0"/>
<dbReference type="Gene3D" id="3.90.1300.10">
    <property type="entry name" value="Amidase signature (AS) domain"/>
    <property type="match status" value="1"/>
</dbReference>
<evidence type="ECO:0000256" key="1">
    <source>
        <dbReference type="SAM" id="SignalP"/>
    </source>
</evidence>
<sequence length="556" mass="59884">MLTTTIVSSLLLPTAVLAANFKLETATIADINQAFDAGALTSVQLTQLYLNRINAYDKQGPNLNSIITINPQALETAAALDKERQTSGKRSPLHGIPVILKDNYDTFDLPTTAGSLTLENSIPPDDAFLSKKLRDAGAIILGKANLHEFSLDFTTISSLGGQTRNPYALDRIPGGSSGGTGASIAANFATIGTGTDTAISIRGPASVNNLVGIRPTVGLTSRDGIVPLLLTQDTGGPIARNVTDAAYLLDVLAGYDPNDPATAKSIGKIPESYTDSLDKDGLKGKRIGVIRELVEADIGKNVTDPEIKALVNAAIEDMRKKGAEVFDVEIPNLDYFVRTNPYADLGFQYRSKFDINDYLASRGPDIPYKTLTEILNSGKILPIPSVEGYLSLYDETTVPPEQSPEYQLYLKNKEELTTTVKSVIQSQNLDAFLYPSIVLKPSLIGAPYPEGYPGNALLSSFTGFPALVVPAGFTSDNLPVGIELLGSAFAESTLINIAYSYEQATNHRRLPATTPPLFGEEFEYKYKTVPEPDYILGTIAFASLGVGYEFKRKKKR</sequence>
<evidence type="ECO:0000313" key="4">
    <source>
        <dbReference type="Proteomes" id="UP000031549"/>
    </source>
</evidence>
<dbReference type="InterPro" id="IPR023631">
    <property type="entry name" value="Amidase_dom"/>
</dbReference>
<gene>
    <name evidence="3" type="ORF">PI95_025720</name>
</gene>
<proteinExistence type="predicted"/>
<keyword evidence="4" id="KW-1185">Reference proteome</keyword>
<dbReference type="PROSITE" id="PS00571">
    <property type="entry name" value="AMIDASES"/>
    <property type="match status" value="1"/>
</dbReference>
<dbReference type="EMBL" id="JTCM02000085">
    <property type="protein sequence ID" value="NEU75862.1"/>
    <property type="molecule type" value="Genomic_DNA"/>
</dbReference>
<dbReference type="SUPFAM" id="SSF75304">
    <property type="entry name" value="Amidase signature (AS) enzymes"/>
    <property type="match status" value="1"/>
</dbReference>
<dbReference type="PANTHER" id="PTHR42678:SF5">
    <property type="entry name" value="GLUTAMYL-TRNA(GLN) AMIDOTRANSFERASE SUBUNIT A"/>
    <property type="match status" value="1"/>
</dbReference>
<organism evidence="3 4">
    <name type="scientific">Hassallia byssoidea VB512170</name>
    <dbReference type="NCBI Taxonomy" id="1304833"/>
    <lineage>
        <taxon>Bacteria</taxon>
        <taxon>Bacillati</taxon>
        <taxon>Cyanobacteriota</taxon>
        <taxon>Cyanophyceae</taxon>
        <taxon>Nostocales</taxon>
        <taxon>Tolypothrichaceae</taxon>
        <taxon>Hassallia</taxon>
    </lineage>
</organism>
<evidence type="ECO:0000313" key="3">
    <source>
        <dbReference type="EMBL" id="NEU75862.1"/>
    </source>
</evidence>
<dbReference type="PANTHER" id="PTHR42678">
    <property type="entry name" value="AMIDASE"/>
    <property type="match status" value="1"/>
</dbReference>
<feature type="signal peptide" evidence="1">
    <location>
        <begin position="1"/>
        <end position="18"/>
    </location>
</feature>
<evidence type="ECO:0000259" key="2">
    <source>
        <dbReference type="Pfam" id="PF01425"/>
    </source>
</evidence>
<dbReference type="Proteomes" id="UP000031549">
    <property type="component" value="Unassembled WGS sequence"/>
</dbReference>
<feature type="domain" description="Amidase" evidence="2">
    <location>
        <begin position="45"/>
        <end position="494"/>
    </location>
</feature>
<feature type="chain" id="PRO_5032824807" evidence="1">
    <location>
        <begin position="19"/>
        <end position="556"/>
    </location>
</feature>
<keyword evidence="1" id="KW-0732">Signal</keyword>
<accession>A0A846HET0</accession>
<reference evidence="3 4" key="1">
    <citation type="journal article" date="2015" name="Genome Announc.">
        <title>Draft Genome Sequence of Cyanobacterium Hassallia byssoidea Strain VB512170, Isolated from Monuments in India.</title>
        <authorList>
            <person name="Singh D."/>
            <person name="Chandrababunaidu M.M."/>
            <person name="Panda A."/>
            <person name="Sen D."/>
            <person name="Bhattacharyya S."/>
            <person name="Adhikary S.P."/>
            <person name="Tripathy S."/>
        </authorList>
    </citation>
    <scope>NUCLEOTIDE SEQUENCE [LARGE SCALE GENOMIC DNA]</scope>
    <source>
        <strain evidence="3 4">VB512170</strain>
    </source>
</reference>
<dbReference type="InterPro" id="IPR020556">
    <property type="entry name" value="Amidase_CS"/>
</dbReference>
<protein>
    <submittedName>
        <fullName evidence="3">Amidase</fullName>
    </submittedName>
</protein>
<comment type="caution">
    <text evidence="3">The sequence shown here is derived from an EMBL/GenBank/DDBJ whole genome shotgun (WGS) entry which is preliminary data.</text>
</comment>
<dbReference type="Pfam" id="PF01425">
    <property type="entry name" value="Amidase"/>
    <property type="match status" value="1"/>
</dbReference>